<sequence>MRRSVEWGGAFGFILSLDPDPKPGDVPAYWVAVSGLIALGIYDLKRAKESPASSEIFRDNMIGINLVVASTAATKWLIGRRSRGAK</sequence>
<reference evidence="1 2" key="1">
    <citation type="journal article" date="2019" name="Nat. Microbiol.">
        <title>Mediterranean grassland soil C-N compound turnover is dependent on rainfall and depth, and is mediated by genomically divergent microorganisms.</title>
        <authorList>
            <person name="Diamond S."/>
            <person name="Andeer P.F."/>
            <person name="Li Z."/>
            <person name="Crits-Christoph A."/>
            <person name="Burstein D."/>
            <person name="Anantharaman K."/>
            <person name="Lane K.R."/>
            <person name="Thomas B.C."/>
            <person name="Pan C."/>
            <person name="Northen T.R."/>
            <person name="Banfield J.F."/>
        </authorList>
    </citation>
    <scope>NUCLEOTIDE SEQUENCE [LARGE SCALE GENOMIC DNA]</scope>
    <source>
        <strain evidence="1">WS_2</strain>
    </source>
</reference>
<comment type="caution">
    <text evidence="1">The sequence shown here is derived from an EMBL/GenBank/DDBJ whole genome shotgun (WGS) entry which is preliminary data.</text>
</comment>
<name>A0A538T0Q9_UNCEI</name>
<protein>
    <submittedName>
        <fullName evidence="1">Uncharacterized protein</fullName>
    </submittedName>
</protein>
<evidence type="ECO:0000313" key="1">
    <source>
        <dbReference type="EMBL" id="TMQ57206.1"/>
    </source>
</evidence>
<gene>
    <name evidence="1" type="ORF">E6K72_03885</name>
</gene>
<evidence type="ECO:0000313" key="2">
    <source>
        <dbReference type="Proteomes" id="UP000317716"/>
    </source>
</evidence>
<dbReference type="AlphaFoldDB" id="A0A538T0Q9"/>
<proteinExistence type="predicted"/>
<dbReference type="EMBL" id="VBOS01000132">
    <property type="protein sequence ID" value="TMQ57206.1"/>
    <property type="molecule type" value="Genomic_DNA"/>
</dbReference>
<organism evidence="1 2">
    <name type="scientific">Eiseniibacteriota bacterium</name>
    <dbReference type="NCBI Taxonomy" id="2212470"/>
    <lineage>
        <taxon>Bacteria</taxon>
        <taxon>Candidatus Eiseniibacteriota</taxon>
    </lineage>
</organism>
<accession>A0A538T0Q9</accession>
<dbReference type="Proteomes" id="UP000317716">
    <property type="component" value="Unassembled WGS sequence"/>
</dbReference>